<reference evidence="2 3" key="1">
    <citation type="submission" date="2019-07" db="EMBL/GenBank/DDBJ databases">
        <title>Whole genome shotgun sequence of Segetibacter aerophilus NBRC 106135.</title>
        <authorList>
            <person name="Hosoyama A."/>
            <person name="Uohara A."/>
            <person name="Ohji S."/>
            <person name="Ichikawa N."/>
        </authorList>
    </citation>
    <scope>NUCLEOTIDE SEQUENCE [LARGE SCALE GENOMIC DNA]</scope>
    <source>
        <strain evidence="2 3">NBRC 106135</strain>
    </source>
</reference>
<dbReference type="EMBL" id="BJYT01000052">
    <property type="protein sequence ID" value="GEO12280.1"/>
    <property type="molecule type" value="Genomic_DNA"/>
</dbReference>
<name>A0A512BJY1_9BACT</name>
<keyword evidence="1" id="KW-0732">Signal</keyword>
<evidence type="ECO:0000313" key="3">
    <source>
        <dbReference type="Proteomes" id="UP000321513"/>
    </source>
</evidence>
<organism evidence="2 3">
    <name type="scientific">Segetibacter aerophilus</name>
    <dbReference type="NCBI Taxonomy" id="670293"/>
    <lineage>
        <taxon>Bacteria</taxon>
        <taxon>Pseudomonadati</taxon>
        <taxon>Bacteroidota</taxon>
        <taxon>Chitinophagia</taxon>
        <taxon>Chitinophagales</taxon>
        <taxon>Chitinophagaceae</taxon>
        <taxon>Segetibacter</taxon>
    </lineage>
</organism>
<evidence type="ECO:0000256" key="1">
    <source>
        <dbReference type="SAM" id="SignalP"/>
    </source>
</evidence>
<evidence type="ECO:0000313" key="2">
    <source>
        <dbReference type="EMBL" id="GEO12280.1"/>
    </source>
</evidence>
<dbReference type="AlphaFoldDB" id="A0A512BJY1"/>
<protein>
    <submittedName>
        <fullName evidence="2">Uncharacterized protein</fullName>
    </submittedName>
</protein>
<accession>A0A512BJY1</accession>
<proteinExistence type="predicted"/>
<dbReference type="OrthoDB" id="664400at2"/>
<feature type="chain" id="PRO_5021778819" evidence="1">
    <location>
        <begin position="19"/>
        <end position="158"/>
    </location>
</feature>
<sequence length="158" mass="17417">MKSIFFACLLIVSSGVIAQDKTCNLWLGEASESTSNIKQLVEKQLEIQTKLLPAETNNIQEMKDDNELAQIKIWLKPKKVLVNGALTTVNTISSYKIVSLSDQVDKLYTALVNKVQPCTTETTTMNTVFGNNKMFIERHSGGFGKKGLAMSTLTVTAK</sequence>
<dbReference type="Proteomes" id="UP000321513">
    <property type="component" value="Unassembled WGS sequence"/>
</dbReference>
<keyword evidence="3" id="KW-1185">Reference proteome</keyword>
<comment type="caution">
    <text evidence="2">The sequence shown here is derived from an EMBL/GenBank/DDBJ whole genome shotgun (WGS) entry which is preliminary data.</text>
</comment>
<feature type="signal peptide" evidence="1">
    <location>
        <begin position="1"/>
        <end position="18"/>
    </location>
</feature>
<dbReference type="RefSeq" id="WP_147206396.1">
    <property type="nucleotide sequence ID" value="NZ_BJYT01000052.1"/>
</dbReference>
<gene>
    <name evidence="2" type="ORF">SAE01_47760</name>
</gene>